<name>A0A1Y6LQ72_ZYMTR</name>
<feature type="region of interest" description="Disordered" evidence="1">
    <location>
        <begin position="27"/>
        <end position="120"/>
    </location>
</feature>
<feature type="compositionally biased region" description="Polar residues" evidence="1">
    <location>
        <begin position="95"/>
        <end position="119"/>
    </location>
</feature>
<feature type="region of interest" description="Disordered" evidence="1">
    <location>
        <begin position="216"/>
        <end position="242"/>
    </location>
</feature>
<evidence type="ECO:0000313" key="3">
    <source>
        <dbReference type="Proteomes" id="UP000215453"/>
    </source>
</evidence>
<gene>
    <name evidence="2" type="ORF">ZT1A5_G7040</name>
</gene>
<dbReference type="Proteomes" id="UP000215453">
    <property type="component" value="Chromosome 6"/>
</dbReference>
<feature type="compositionally biased region" description="Polar residues" evidence="1">
    <location>
        <begin position="47"/>
        <end position="63"/>
    </location>
</feature>
<sequence length="309" mass="32047">MSGYEEEEDELGIDPAIAAAMGFTGFGAKPSKKRKFDRNDGFVDPSISATSSLPQGKGANNTPIGERKSGKSKTPAPGSDVGMNAAENGGAQVPIRSQSQSDGNAESGATSVTAASTGPPSLEALRWGAAGSLRMAPTSRGIASDLFKLAKHLKTAAVCARWALLLEKHRNTPSATPPSQPRECIIAFISEAPTPRTPELRGYSSGVMQRSQGGFPWLAEAEGPDPTSASHNPDSSLGPPLGPICGDVGQSTVLTRSLHKKTIDTCERGGSALDAGDNYRAWCVSKCDAPNDNGGNGKCTHKQDPCLEG</sequence>
<evidence type="ECO:0000313" key="2">
    <source>
        <dbReference type="EMBL" id="SMY25598.1"/>
    </source>
</evidence>
<evidence type="ECO:0000256" key="1">
    <source>
        <dbReference type="SAM" id="MobiDB-lite"/>
    </source>
</evidence>
<reference evidence="2 3" key="1">
    <citation type="submission" date="2016-10" db="EMBL/GenBank/DDBJ databases">
        <authorList>
            <person name="Varghese N."/>
        </authorList>
    </citation>
    <scope>NUCLEOTIDE SEQUENCE [LARGE SCALE GENOMIC DNA]</scope>
</reference>
<organism evidence="2 3">
    <name type="scientific">Zymoseptoria tritici ST99CH_1A5</name>
    <dbReference type="NCBI Taxonomy" id="1276529"/>
    <lineage>
        <taxon>Eukaryota</taxon>
        <taxon>Fungi</taxon>
        <taxon>Dikarya</taxon>
        <taxon>Ascomycota</taxon>
        <taxon>Pezizomycotina</taxon>
        <taxon>Dothideomycetes</taxon>
        <taxon>Dothideomycetidae</taxon>
        <taxon>Mycosphaerellales</taxon>
        <taxon>Mycosphaerellaceae</taxon>
        <taxon>Zymoseptoria</taxon>
    </lineage>
</organism>
<dbReference type="EMBL" id="LT882681">
    <property type="protein sequence ID" value="SMY25598.1"/>
    <property type="molecule type" value="Genomic_DNA"/>
</dbReference>
<dbReference type="AlphaFoldDB" id="A0A1Y6LQ72"/>
<proteinExistence type="predicted"/>
<accession>A0A1Y6LQ72</accession>
<protein>
    <submittedName>
        <fullName evidence="2">Uncharacterized protein</fullName>
    </submittedName>
</protein>